<sequence>MLEGVRNHLIKPLRTTFTSTALEQVRQWSLSDKLYYIHVRLRTREWNLIYGDINGMFREMKSVIAREHLSEKIKSFALQSLYIPKRVLASSTTVLAGGANLLFTVAVSIVSGAAGLLNFISQLMVFFWLLYYLITSESGGVMDHVLGMLPVSKSTRVPCAQVLDRAVSSVRTIGHC</sequence>
<accession>A0A822YE99</accession>
<comment type="caution">
    <text evidence="7">The sequence shown here is derived from an EMBL/GenBank/DDBJ whole genome shotgun (WGS) entry which is preliminary data.</text>
</comment>
<evidence type="ECO:0000256" key="6">
    <source>
        <dbReference type="SAM" id="Phobius"/>
    </source>
</evidence>
<dbReference type="Proteomes" id="UP000607653">
    <property type="component" value="Unassembled WGS sequence"/>
</dbReference>
<dbReference type="InterPro" id="IPR002549">
    <property type="entry name" value="AI-2E-like"/>
</dbReference>
<evidence type="ECO:0000313" key="8">
    <source>
        <dbReference type="Proteomes" id="UP000607653"/>
    </source>
</evidence>
<comment type="subcellular location">
    <subcellularLocation>
        <location evidence="1">Membrane</location>
        <topology evidence="1">Multi-pass membrane protein</topology>
    </subcellularLocation>
</comment>
<dbReference type="GO" id="GO:0016020">
    <property type="term" value="C:membrane"/>
    <property type="evidence" value="ECO:0007669"/>
    <property type="project" value="UniProtKB-SubCell"/>
</dbReference>
<protein>
    <submittedName>
        <fullName evidence="7">Uncharacterized protein</fullName>
    </submittedName>
</protein>
<keyword evidence="8" id="KW-1185">Reference proteome</keyword>
<gene>
    <name evidence="7" type="ORF">HUJ06_009668</name>
</gene>
<proteinExistence type="inferred from homology"/>
<keyword evidence="4 6" id="KW-1133">Transmembrane helix</keyword>
<dbReference type="AlphaFoldDB" id="A0A822YE99"/>
<evidence type="ECO:0000256" key="3">
    <source>
        <dbReference type="ARBA" id="ARBA00022692"/>
    </source>
</evidence>
<evidence type="ECO:0000256" key="1">
    <source>
        <dbReference type="ARBA" id="ARBA00004141"/>
    </source>
</evidence>
<evidence type="ECO:0000256" key="2">
    <source>
        <dbReference type="ARBA" id="ARBA00009773"/>
    </source>
</evidence>
<feature type="transmembrane region" description="Helical" evidence="6">
    <location>
        <begin position="87"/>
        <end position="110"/>
    </location>
</feature>
<feature type="transmembrane region" description="Helical" evidence="6">
    <location>
        <begin position="116"/>
        <end position="134"/>
    </location>
</feature>
<evidence type="ECO:0000313" key="7">
    <source>
        <dbReference type="EMBL" id="DAD30817.1"/>
    </source>
</evidence>
<evidence type="ECO:0000256" key="4">
    <source>
        <dbReference type="ARBA" id="ARBA00022989"/>
    </source>
</evidence>
<dbReference type="EMBL" id="DUZY01000003">
    <property type="protein sequence ID" value="DAD30817.1"/>
    <property type="molecule type" value="Genomic_DNA"/>
</dbReference>
<dbReference type="PANTHER" id="PTHR21716">
    <property type="entry name" value="TRANSMEMBRANE PROTEIN"/>
    <property type="match status" value="1"/>
</dbReference>
<dbReference type="PANTHER" id="PTHR21716:SF4">
    <property type="entry name" value="TRANSMEMBRANE PROTEIN 245"/>
    <property type="match status" value="1"/>
</dbReference>
<evidence type="ECO:0000256" key="5">
    <source>
        <dbReference type="ARBA" id="ARBA00023136"/>
    </source>
</evidence>
<keyword evidence="5 6" id="KW-0472">Membrane</keyword>
<keyword evidence="3 6" id="KW-0812">Transmembrane</keyword>
<comment type="similarity">
    <text evidence="2">Belongs to the autoinducer-2 exporter (AI-2E) (TC 2.A.86) family.</text>
</comment>
<reference evidence="7 8" key="1">
    <citation type="journal article" date="2020" name="Mol. Biol. Evol.">
        <title>Distinct Expression and Methylation Patterns for Genes with Different Fates following a Single Whole-Genome Duplication in Flowering Plants.</title>
        <authorList>
            <person name="Shi T."/>
            <person name="Rahmani R.S."/>
            <person name="Gugger P.F."/>
            <person name="Wang M."/>
            <person name="Li H."/>
            <person name="Zhang Y."/>
            <person name="Li Z."/>
            <person name="Wang Q."/>
            <person name="Van de Peer Y."/>
            <person name="Marchal K."/>
            <person name="Chen J."/>
        </authorList>
    </citation>
    <scope>NUCLEOTIDE SEQUENCE [LARGE SCALE GENOMIC DNA]</scope>
    <source>
        <tissue evidence="7">Leaf</tissue>
    </source>
</reference>
<organism evidence="7 8">
    <name type="scientific">Nelumbo nucifera</name>
    <name type="common">Sacred lotus</name>
    <dbReference type="NCBI Taxonomy" id="4432"/>
    <lineage>
        <taxon>Eukaryota</taxon>
        <taxon>Viridiplantae</taxon>
        <taxon>Streptophyta</taxon>
        <taxon>Embryophyta</taxon>
        <taxon>Tracheophyta</taxon>
        <taxon>Spermatophyta</taxon>
        <taxon>Magnoliopsida</taxon>
        <taxon>Proteales</taxon>
        <taxon>Nelumbonaceae</taxon>
        <taxon>Nelumbo</taxon>
    </lineage>
</organism>
<name>A0A822YE99_NELNU</name>